<keyword evidence="3 5" id="KW-1133">Transmembrane helix</keyword>
<dbReference type="AlphaFoldDB" id="A0A8T2J6B0"/>
<reference evidence="7" key="1">
    <citation type="thesis" date="2020" institute="ProQuest LLC" country="789 East Eisenhower Parkway, Ann Arbor, MI, USA">
        <title>Comparative Genomics and Chromosome Evolution.</title>
        <authorList>
            <person name="Mudd A.B."/>
        </authorList>
    </citation>
    <scope>NUCLEOTIDE SEQUENCE</scope>
    <source>
        <strain evidence="7">Female2</strain>
        <tissue evidence="7">Blood</tissue>
    </source>
</reference>
<dbReference type="InterPro" id="IPR036259">
    <property type="entry name" value="MFS_trans_sf"/>
</dbReference>
<dbReference type="EMBL" id="JAACNH010000006">
    <property type="protein sequence ID" value="KAG8439197.1"/>
    <property type="molecule type" value="Genomic_DNA"/>
</dbReference>
<evidence type="ECO:0000256" key="2">
    <source>
        <dbReference type="ARBA" id="ARBA00022692"/>
    </source>
</evidence>
<dbReference type="Pfam" id="PF00083">
    <property type="entry name" value="Sugar_tr"/>
    <property type="match status" value="1"/>
</dbReference>
<sequence>MTDYDQEISFLGDWGRYQRLIFFLLSASIIPNGLNNLSMVFLAATPDHRCLVPDSANLSEAWRNVSIPLQDGQESQCQRYRLETLSNYSALGLLPGVKVNVTGIQHEPCMDGWTYSKSIYQSTIVTEPWFGRKKILFVTIALQTGFSIVQVFSTNWEMFSIILIIVGMGQISNYVTAFVLGCEILGKSARIVFSTLGICIFFAIGYMMLPLFAYFTRDWRILLVAINIPGLLCLPLWWIIPESPQWLISQGRFQEAEDIIRKAAKMNRVTAPPVIFKASEMEDSTNWQKKHHTILDLVKTFNIRIISLMNISIWLNMAIGYYGISLNTPNLNGDPFLNCFLLAVVEVPSYVIAWMLLRHVARRYSMCGTLLIGGIMLLLIQFVPSDFHILSNTLLMVGKFCVTAAYSMAYVYTAELYPTVIRNTGIGVGSVSARVGSIISPYLVYLGTYNYLLPYILMGSLTVATGIIVLFFPETLGKPLPESISHMQSIKGICCRRKIHRNTNKYLEEIKNTTILANSEL</sequence>
<feature type="transmembrane region" description="Helical" evidence="5">
    <location>
        <begin position="221"/>
        <end position="240"/>
    </location>
</feature>
<protein>
    <recommendedName>
        <fullName evidence="6">Major facilitator superfamily (MFS) profile domain-containing protein</fullName>
    </recommendedName>
</protein>
<evidence type="ECO:0000256" key="1">
    <source>
        <dbReference type="ARBA" id="ARBA00004141"/>
    </source>
</evidence>
<feature type="transmembrane region" description="Helical" evidence="5">
    <location>
        <begin position="335"/>
        <end position="357"/>
    </location>
</feature>
<evidence type="ECO:0000259" key="6">
    <source>
        <dbReference type="PROSITE" id="PS50850"/>
    </source>
</evidence>
<gene>
    <name evidence="7" type="ORF">GDO86_005423</name>
</gene>
<feature type="transmembrane region" description="Helical" evidence="5">
    <location>
        <begin position="192"/>
        <end position="215"/>
    </location>
</feature>
<proteinExistence type="predicted"/>
<comment type="subcellular location">
    <subcellularLocation>
        <location evidence="1">Membrane</location>
        <topology evidence="1">Multi-pass membrane protein</topology>
    </subcellularLocation>
</comment>
<feature type="transmembrane region" description="Helical" evidence="5">
    <location>
        <begin position="424"/>
        <end position="445"/>
    </location>
</feature>
<dbReference type="InterPro" id="IPR005828">
    <property type="entry name" value="MFS_sugar_transport-like"/>
</dbReference>
<evidence type="ECO:0000256" key="4">
    <source>
        <dbReference type="ARBA" id="ARBA00023136"/>
    </source>
</evidence>
<dbReference type="GO" id="GO:0016020">
    <property type="term" value="C:membrane"/>
    <property type="evidence" value="ECO:0007669"/>
    <property type="project" value="UniProtKB-SubCell"/>
</dbReference>
<feature type="domain" description="Major facilitator superfamily (MFS) profile" evidence="6">
    <location>
        <begin position="21"/>
        <end position="477"/>
    </location>
</feature>
<organism evidence="7 8">
    <name type="scientific">Hymenochirus boettgeri</name>
    <name type="common">Congo dwarf clawed frog</name>
    <dbReference type="NCBI Taxonomy" id="247094"/>
    <lineage>
        <taxon>Eukaryota</taxon>
        <taxon>Metazoa</taxon>
        <taxon>Chordata</taxon>
        <taxon>Craniata</taxon>
        <taxon>Vertebrata</taxon>
        <taxon>Euteleostomi</taxon>
        <taxon>Amphibia</taxon>
        <taxon>Batrachia</taxon>
        <taxon>Anura</taxon>
        <taxon>Pipoidea</taxon>
        <taxon>Pipidae</taxon>
        <taxon>Pipinae</taxon>
        <taxon>Hymenochirus</taxon>
    </lineage>
</organism>
<evidence type="ECO:0000256" key="5">
    <source>
        <dbReference type="SAM" id="Phobius"/>
    </source>
</evidence>
<feature type="transmembrane region" description="Helical" evidence="5">
    <location>
        <begin position="451"/>
        <end position="472"/>
    </location>
</feature>
<dbReference type="GO" id="GO:0022857">
    <property type="term" value="F:transmembrane transporter activity"/>
    <property type="evidence" value="ECO:0007669"/>
    <property type="project" value="InterPro"/>
</dbReference>
<evidence type="ECO:0000256" key="3">
    <source>
        <dbReference type="ARBA" id="ARBA00022989"/>
    </source>
</evidence>
<feature type="transmembrane region" description="Helical" evidence="5">
    <location>
        <begin position="301"/>
        <end position="323"/>
    </location>
</feature>
<dbReference type="Proteomes" id="UP000812440">
    <property type="component" value="Chromosome 3"/>
</dbReference>
<accession>A0A8T2J6B0</accession>
<feature type="transmembrane region" description="Helical" evidence="5">
    <location>
        <begin position="20"/>
        <end position="44"/>
    </location>
</feature>
<dbReference type="PANTHER" id="PTHR24064">
    <property type="entry name" value="SOLUTE CARRIER FAMILY 22 MEMBER"/>
    <property type="match status" value="1"/>
</dbReference>
<dbReference type="OrthoDB" id="3936150at2759"/>
<dbReference type="PROSITE" id="PS50850">
    <property type="entry name" value="MFS"/>
    <property type="match status" value="1"/>
</dbReference>
<keyword evidence="4 5" id="KW-0472">Membrane</keyword>
<feature type="transmembrane region" description="Helical" evidence="5">
    <location>
        <begin position="158"/>
        <end position="180"/>
    </location>
</feature>
<feature type="transmembrane region" description="Helical" evidence="5">
    <location>
        <begin position="135"/>
        <end position="152"/>
    </location>
</feature>
<feature type="transmembrane region" description="Helical" evidence="5">
    <location>
        <begin position="389"/>
        <end position="412"/>
    </location>
</feature>
<dbReference type="SUPFAM" id="SSF103473">
    <property type="entry name" value="MFS general substrate transporter"/>
    <property type="match status" value="1"/>
</dbReference>
<comment type="caution">
    <text evidence="7">The sequence shown here is derived from an EMBL/GenBank/DDBJ whole genome shotgun (WGS) entry which is preliminary data.</text>
</comment>
<dbReference type="Gene3D" id="1.20.1250.20">
    <property type="entry name" value="MFS general substrate transporter like domains"/>
    <property type="match status" value="1"/>
</dbReference>
<keyword evidence="8" id="KW-1185">Reference proteome</keyword>
<keyword evidence="2 5" id="KW-0812">Transmembrane</keyword>
<dbReference type="InterPro" id="IPR020846">
    <property type="entry name" value="MFS_dom"/>
</dbReference>
<evidence type="ECO:0000313" key="7">
    <source>
        <dbReference type="EMBL" id="KAG8439197.1"/>
    </source>
</evidence>
<feature type="transmembrane region" description="Helical" evidence="5">
    <location>
        <begin position="364"/>
        <end position="383"/>
    </location>
</feature>
<name>A0A8T2J6B0_9PIPI</name>
<evidence type="ECO:0000313" key="8">
    <source>
        <dbReference type="Proteomes" id="UP000812440"/>
    </source>
</evidence>